<feature type="domain" description="OB" evidence="2">
    <location>
        <begin position="34"/>
        <end position="91"/>
    </location>
</feature>
<organism evidence="3 4">
    <name type="scientific">Geodermatophilus amargosae</name>
    <dbReference type="NCBI Taxonomy" id="1296565"/>
    <lineage>
        <taxon>Bacteria</taxon>
        <taxon>Bacillati</taxon>
        <taxon>Actinomycetota</taxon>
        <taxon>Actinomycetes</taxon>
        <taxon>Geodermatophilales</taxon>
        <taxon>Geodermatophilaceae</taxon>
        <taxon>Geodermatophilus</taxon>
    </lineage>
</organism>
<dbReference type="GO" id="GO:0003676">
    <property type="term" value="F:nucleic acid binding"/>
    <property type="evidence" value="ECO:0007669"/>
    <property type="project" value="InterPro"/>
</dbReference>
<reference evidence="4" key="1">
    <citation type="submission" date="2016-10" db="EMBL/GenBank/DDBJ databases">
        <authorList>
            <person name="Varghese N."/>
            <person name="Submissions S."/>
        </authorList>
    </citation>
    <scope>NUCLEOTIDE SEQUENCE [LARGE SCALE GENOMIC DNA]</scope>
    <source>
        <strain evidence="4">DSM 46136</strain>
    </source>
</reference>
<evidence type="ECO:0000313" key="4">
    <source>
        <dbReference type="Proteomes" id="UP000199546"/>
    </source>
</evidence>
<dbReference type="InterPro" id="IPR012340">
    <property type="entry name" value="NA-bd_OB-fold"/>
</dbReference>
<protein>
    <recommendedName>
        <fullName evidence="2">OB domain-containing protein</fullName>
    </recommendedName>
</protein>
<feature type="compositionally biased region" description="Low complexity" evidence="1">
    <location>
        <begin position="188"/>
        <end position="202"/>
    </location>
</feature>
<dbReference type="RefSeq" id="WP_245784847.1">
    <property type="nucleotide sequence ID" value="NZ_FPBA01000017.1"/>
</dbReference>
<name>A0A1I7C397_9ACTN</name>
<evidence type="ECO:0000313" key="3">
    <source>
        <dbReference type="EMBL" id="SFT93864.1"/>
    </source>
</evidence>
<keyword evidence="4" id="KW-1185">Reference proteome</keyword>
<feature type="compositionally biased region" description="Polar residues" evidence="1">
    <location>
        <begin position="169"/>
        <end position="181"/>
    </location>
</feature>
<proteinExistence type="predicted"/>
<sequence>MARPARPHHPGEAPAGGTGTASDQRTARPQKLQVLHDRTGTIQLFVDSSVLGAARHTEFDDVDRGDWLGAEGTVITTRQGELSVGVEDFAVLGKALLPPPDVDTPPCARSAGRRHPAQPRVHDARGLPGLRRPHGEVDMVEGLVAAARAALGRGPGRLVKEVYDDRVQHSTSARSSVSNTRARSRRWPALTATTLPTSSASS</sequence>
<dbReference type="STRING" id="1296565.SAMN05660657_04021"/>
<feature type="region of interest" description="Disordered" evidence="1">
    <location>
        <begin position="165"/>
        <end position="202"/>
    </location>
</feature>
<dbReference type="Gene3D" id="2.40.50.140">
    <property type="entry name" value="Nucleic acid-binding proteins"/>
    <property type="match status" value="1"/>
</dbReference>
<dbReference type="InterPro" id="IPR004365">
    <property type="entry name" value="NA-bd_OB_tRNA"/>
</dbReference>
<evidence type="ECO:0000259" key="2">
    <source>
        <dbReference type="Pfam" id="PF01336"/>
    </source>
</evidence>
<feature type="region of interest" description="Disordered" evidence="1">
    <location>
        <begin position="107"/>
        <end position="134"/>
    </location>
</feature>
<dbReference type="SUPFAM" id="SSF50249">
    <property type="entry name" value="Nucleic acid-binding proteins"/>
    <property type="match status" value="1"/>
</dbReference>
<dbReference type="Pfam" id="PF01336">
    <property type="entry name" value="tRNA_anti-codon"/>
    <property type="match status" value="1"/>
</dbReference>
<dbReference type="Proteomes" id="UP000199546">
    <property type="component" value="Unassembled WGS sequence"/>
</dbReference>
<accession>A0A1I7C397</accession>
<gene>
    <name evidence="3" type="ORF">SAMN05660657_04021</name>
</gene>
<dbReference type="AlphaFoldDB" id="A0A1I7C397"/>
<feature type="region of interest" description="Disordered" evidence="1">
    <location>
        <begin position="1"/>
        <end position="31"/>
    </location>
</feature>
<evidence type="ECO:0000256" key="1">
    <source>
        <dbReference type="SAM" id="MobiDB-lite"/>
    </source>
</evidence>
<dbReference type="EMBL" id="FPBA01000017">
    <property type="protein sequence ID" value="SFT93864.1"/>
    <property type="molecule type" value="Genomic_DNA"/>
</dbReference>